<proteinExistence type="predicted"/>
<evidence type="ECO:0000313" key="1">
    <source>
        <dbReference type="EMBL" id="AUF82173.1"/>
    </source>
</evidence>
<keyword evidence="2" id="KW-1185">Reference proteome</keyword>
<organism evidence="1">
    <name type="scientific">Tetraselmis virus 1</name>
    <dbReference type="NCBI Taxonomy" id="2060617"/>
    <lineage>
        <taxon>Viruses</taxon>
        <taxon>Varidnaviria</taxon>
        <taxon>Bamfordvirae</taxon>
        <taxon>Nucleocytoviricota</taxon>
        <taxon>Megaviricetes</taxon>
        <taxon>Imitervirales</taxon>
        <taxon>Allomimiviridae</taxon>
        <taxon>Oceanusvirus</taxon>
        <taxon>Oceanusvirus kaneohense</taxon>
    </lineage>
</organism>
<accession>A0A2P0VMR2</accession>
<evidence type="ECO:0000313" key="2">
    <source>
        <dbReference type="Proteomes" id="UP000244773"/>
    </source>
</evidence>
<dbReference type="EMBL" id="KY322437">
    <property type="protein sequence ID" value="AUF82173.1"/>
    <property type="molecule type" value="Genomic_DNA"/>
</dbReference>
<protein>
    <submittedName>
        <fullName evidence="1">Uncharacterized protein</fullName>
    </submittedName>
</protein>
<reference evidence="1" key="1">
    <citation type="journal article" date="2018" name="Virology">
        <title>A giant virus infecting green algae encodes key fermentation genes.</title>
        <authorList>
            <person name="Schvarcz C.R."/>
            <person name="Steward G.F."/>
        </authorList>
    </citation>
    <scope>NUCLEOTIDE SEQUENCE [LARGE SCALE GENOMIC DNA]</scope>
</reference>
<sequence length="522" mass="59093">MRRRIIIILTLGLISLTALCIASVIHLFKNSNITKTTGNPELLLDEIKTPVTRVQMSELTSPSVSNDSILRIPMADYDFKIEPVEKTPDLLQPIENSNKAVDYTPAPLPFDALKTIPVIARAEQKLPEKLVPLYENTREFVLDGDWSRLLAVGDIYKNGSYPDYLPDEDMALRIYHLCARCPDGDIAGLGQARYIETRIDPVPNEDRRGAPLPRDPGDMICEDAKDRISRTPFDSFQVPVSSRIRGLERNPYAEQRRRTAVEDKRNRHRNRNVREIMMITGDTGFVASPPLQALTNEMDRVTERIEQMIETNNGGYHISDAQNSHDHGVTAAFKKQISEMANETETIPESYNCDRHMEKIVDTVLNSDSSPDEKNDALQVIENLGSRTHSTYNFSERQIAAMIIDKIDKIADPVLKRNVKDTLVKQMASGVEYGKVVCSSGKIGRLMSTFDGTGMFENKVKPIWAVREEIGSIAHKIREEFEDDSDGARDAFEKRITEEYIDKLQMSKPIITKILEEFSEHL</sequence>
<gene>
    <name evidence="1" type="ORF">TetV_081</name>
</gene>
<dbReference type="Proteomes" id="UP000244773">
    <property type="component" value="Segment"/>
</dbReference>
<name>A0A2P0VMR2_9VIRU</name>